<keyword evidence="2" id="KW-1185">Reference proteome</keyword>
<organism evidence="1 2">
    <name type="scientific">Rhododendron molle</name>
    <name type="common">Chinese azalea</name>
    <name type="synonym">Azalea mollis</name>
    <dbReference type="NCBI Taxonomy" id="49168"/>
    <lineage>
        <taxon>Eukaryota</taxon>
        <taxon>Viridiplantae</taxon>
        <taxon>Streptophyta</taxon>
        <taxon>Embryophyta</taxon>
        <taxon>Tracheophyta</taxon>
        <taxon>Spermatophyta</taxon>
        <taxon>Magnoliopsida</taxon>
        <taxon>eudicotyledons</taxon>
        <taxon>Gunneridae</taxon>
        <taxon>Pentapetalae</taxon>
        <taxon>asterids</taxon>
        <taxon>Ericales</taxon>
        <taxon>Ericaceae</taxon>
        <taxon>Ericoideae</taxon>
        <taxon>Rhodoreae</taxon>
        <taxon>Rhododendron</taxon>
    </lineage>
</organism>
<accession>A0ACC0MBE1</accession>
<evidence type="ECO:0000313" key="1">
    <source>
        <dbReference type="EMBL" id="KAI8538214.1"/>
    </source>
</evidence>
<gene>
    <name evidence="1" type="ORF">RHMOL_Rhmol09G0085200</name>
</gene>
<protein>
    <submittedName>
        <fullName evidence="1">Uncharacterized protein</fullName>
    </submittedName>
</protein>
<dbReference type="Proteomes" id="UP001062846">
    <property type="component" value="Chromosome 9"/>
</dbReference>
<reference evidence="1" key="1">
    <citation type="submission" date="2022-02" db="EMBL/GenBank/DDBJ databases">
        <title>Plant Genome Project.</title>
        <authorList>
            <person name="Zhang R.-G."/>
        </authorList>
    </citation>
    <scope>NUCLEOTIDE SEQUENCE</scope>
    <source>
        <strain evidence="1">AT1</strain>
    </source>
</reference>
<sequence>MTANPPQMQNTRSKSIRSRNFAVSIFCAILIFSHLIPSSSHPIPLSNPNRSTTSRKSRFLNGVDTTTLHAANGPSDAGSSTNGNGDFEDNERLVHTGPNPLHN</sequence>
<name>A0ACC0MBE1_RHOML</name>
<dbReference type="EMBL" id="CM046396">
    <property type="protein sequence ID" value="KAI8538214.1"/>
    <property type="molecule type" value="Genomic_DNA"/>
</dbReference>
<evidence type="ECO:0000313" key="2">
    <source>
        <dbReference type="Proteomes" id="UP001062846"/>
    </source>
</evidence>
<comment type="caution">
    <text evidence="1">The sequence shown here is derived from an EMBL/GenBank/DDBJ whole genome shotgun (WGS) entry which is preliminary data.</text>
</comment>
<proteinExistence type="predicted"/>